<reference evidence="12 13" key="1">
    <citation type="submission" date="2018-06" db="EMBL/GenBank/DDBJ databases">
        <title>Paenibacillus imtechensis sp. nov.</title>
        <authorList>
            <person name="Pinnaka A.K."/>
            <person name="Singh H."/>
            <person name="Kaur M."/>
        </authorList>
    </citation>
    <scope>NUCLEOTIDE SEQUENCE [LARGE SCALE GENOMIC DNA]</scope>
    <source>
        <strain evidence="12 13">SMB1</strain>
    </source>
</reference>
<evidence type="ECO:0000256" key="2">
    <source>
        <dbReference type="ARBA" id="ARBA00006402"/>
    </source>
</evidence>
<dbReference type="SMART" id="SM00387">
    <property type="entry name" value="HATPase_c"/>
    <property type="match status" value="1"/>
</dbReference>
<dbReference type="Pfam" id="PF00512">
    <property type="entry name" value="HisKA"/>
    <property type="match status" value="1"/>
</dbReference>
<evidence type="ECO:0000256" key="8">
    <source>
        <dbReference type="ARBA" id="ARBA00022840"/>
    </source>
</evidence>
<dbReference type="Proteomes" id="UP000249522">
    <property type="component" value="Unassembled WGS sequence"/>
</dbReference>
<dbReference type="FunFam" id="3.30.565.10:FF:000010">
    <property type="entry name" value="Sensor histidine kinase RcsC"/>
    <property type="match status" value="1"/>
</dbReference>
<gene>
    <name evidence="12" type="ORF">DNH61_05655</name>
</gene>
<name>A0A2W1LYV7_9BACL</name>
<comment type="catalytic activity">
    <reaction evidence="1">
        <text>ATP + protein L-histidine = ADP + protein N-phospho-L-histidine.</text>
        <dbReference type="EC" id="2.7.13.3"/>
    </reaction>
</comment>
<dbReference type="PRINTS" id="PR00344">
    <property type="entry name" value="BCTRLSENSOR"/>
</dbReference>
<dbReference type="InterPro" id="IPR036890">
    <property type="entry name" value="HATPase_C_sf"/>
</dbReference>
<keyword evidence="8" id="KW-0067">ATP-binding</keyword>
<dbReference type="EMBL" id="QKRB01000036">
    <property type="protein sequence ID" value="PZD96687.1"/>
    <property type="molecule type" value="Genomic_DNA"/>
</dbReference>
<evidence type="ECO:0000256" key="6">
    <source>
        <dbReference type="ARBA" id="ARBA00022741"/>
    </source>
</evidence>
<evidence type="ECO:0000256" key="10">
    <source>
        <dbReference type="ARBA" id="ARBA00074306"/>
    </source>
</evidence>
<dbReference type="GO" id="GO:0005886">
    <property type="term" value="C:plasma membrane"/>
    <property type="evidence" value="ECO:0007669"/>
    <property type="project" value="TreeGrafter"/>
</dbReference>
<dbReference type="GO" id="GO:0000155">
    <property type="term" value="F:phosphorelay sensor kinase activity"/>
    <property type="evidence" value="ECO:0007669"/>
    <property type="project" value="InterPro"/>
</dbReference>
<feature type="domain" description="Histidine kinase" evidence="11">
    <location>
        <begin position="183"/>
        <end position="407"/>
    </location>
</feature>
<evidence type="ECO:0000256" key="5">
    <source>
        <dbReference type="ARBA" id="ARBA00022679"/>
    </source>
</evidence>
<dbReference type="SMART" id="SM00388">
    <property type="entry name" value="HisKA"/>
    <property type="match status" value="1"/>
</dbReference>
<dbReference type="InterPro" id="IPR003594">
    <property type="entry name" value="HATPase_dom"/>
</dbReference>
<dbReference type="InterPro" id="IPR004358">
    <property type="entry name" value="Sig_transdc_His_kin-like_C"/>
</dbReference>
<comment type="similarity">
    <text evidence="2">In the N-terminal section; belongs to the phytochrome family.</text>
</comment>
<evidence type="ECO:0000256" key="1">
    <source>
        <dbReference type="ARBA" id="ARBA00000085"/>
    </source>
</evidence>
<dbReference type="InterPro" id="IPR029016">
    <property type="entry name" value="GAF-like_dom_sf"/>
</dbReference>
<dbReference type="OrthoDB" id="2676347at2"/>
<evidence type="ECO:0000259" key="11">
    <source>
        <dbReference type="PROSITE" id="PS50109"/>
    </source>
</evidence>
<dbReference type="InterPro" id="IPR005467">
    <property type="entry name" value="His_kinase_dom"/>
</dbReference>
<dbReference type="GO" id="GO:0009927">
    <property type="term" value="F:histidine phosphotransfer kinase activity"/>
    <property type="evidence" value="ECO:0007669"/>
    <property type="project" value="TreeGrafter"/>
</dbReference>
<dbReference type="PANTHER" id="PTHR43047:SF71">
    <property type="entry name" value="HISTIDINE KINASE CONTAINING CHEY-HOMOLOGOUS RECEIVER DOMAIN-RELATED"/>
    <property type="match status" value="1"/>
</dbReference>
<evidence type="ECO:0000256" key="9">
    <source>
        <dbReference type="ARBA" id="ARBA00023012"/>
    </source>
</evidence>
<evidence type="ECO:0000313" key="12">
    <source>
        <dbReference type="EMBL" id="PZD96687.1"/>
    </source>
</evidence>
<keyword evidence="9" id="KW-0902">Two-component regulatory system</keyword>
<keyword evidence="6" id="KW-0547">Nucleotide-binding</keyword>
<dbReference type="AlphaFoldDB" id="A0A2W1LYV7"/>
<dbReference type="PANTHER" id="PTHR43047">
    <property type="entry name" value="TWO-COMPONENT HISTIDINE PROTEIN KINASE"/>
    <property type="match status" value="1"/>
</dbReference>
<keyword evidence="13" id="KW-1185">Reference proteome</keyword>
<dbReference type="Pfam" id="PF02518">
    <property type="entry name" value="HATPase_c"/>
    <property type="match status" value="1"/>
</dbReference>
<protein>
    <recommendedName>
        <fullName evidence="10">Circadian input-output histidine kinase CikA</fullName>
        <ecNumber evidence="3">2.7.13.3</ecNumber>
    </recommendedName>
</protein>
<keyword evidence="4" id="KW-0597">Phosphoprotein</keyword>
<dbReference type="SUPFAM" id="SSF55781">
    <property type="entry name" value="GAF domain-like"/>
    <property type="match status" value="1"/>
</dbReference>
<dbReference type="InterPro" id="IPR036097">
    <property type="entry name" value="HisK_dim/P_sf"/>
</dbReference>
<keyword evidence="5" id="KW-0808">Transferase</keyword>
<dbReference type="Gene3D" id="3.30.450.40">
    <property type="match status" value="1"/>
</dbReference>
<dbReference type="CDD" id="cd16922">
    <property type="entry name" value="HATPase_EvgS-ArcB-TorS-like"/>
    <property type="match status" value="1"/>
</dbReference>
<dbReference type="SUPFAM" id="SSF47384">
    <property type="entry name" value="Homodimeric domain of signal transducing histidine kinase"/>
    <property type="match status" value="1"/>
</dbReference>
<dbReference type="InterPro" id="IPR003018">
    <property type="entry name" value="GAF"/>
</dbReference>
<comment type="caution">
    <text evidence="12">The sequence shown here is derived from an EMBL/GenBank/DDBJ whole genome shotgun (WGS) entry which is preliminary data.</text>
</comment>
<dbReference type="RefSeq" id="WP_111145698.1">
    <property type="nucleotide sequence ID" value="NZ_QKRB01000036.1"/>
</dbReference>
<evidence type="ECO:0000313" key="13">
    <source>
        <dbReference type="Proteomes" id="UP000249522"/>
    </source>
</evidence>
<dbReference type="PROSITE" id="PS50109">
    <property type="entry name" value="HIS_KIN"/>
    <property type="match status" value="1"/>
</dbReference>
<dbReference type="EC" id="2.7.13.3" evidence="3"/>
<evidence type="ECO:0000256" key="3">
    <source>
        <dbReference type="ARBA" id="ARBA00012438"/>
    </source>
</evidence>
<evidence type="ECO:0000256" key="4">
    <source>
        <dbReference type="ARBA" id="ARBA00022553"/>
    </source>
</evidence>
<sequence>MKTDYIDDLLTIVSRNIYDTAAQVMSTASSMIPANTFCIAINDRLTTTVLKAYNREELLLAEGLIVDNEDSYCHLVIEKSAGPLVVPDNFTHPLTKDMDATRFVGGCSFMGVKIIKRGGEVYGSLCAFDHNYYAYTDKDVALMESLAAFFANVLELEDTVHMVKKAERAVVGMRENKNNLVAMLSHEIRTPMNAVMGLTELLQSTELNREQRGFVDMIRSSGDSLLKLLGSVLDYSKYEAETIVLKNRPFDLAGCISQVQDLFVAETRGKGLQLKTEIDAEVPGILIGDEVKIRQVLVNLVSNAIKFTERGQVTVGIKLQRLDRAAEVASLLFTVRDTGVGVPAEQADDLFRPFIQLHDPAQTGYQEGSGLGLSICKQLVEGMDGSIWLMETGEKGSCFAFEIMLPYRSMTSLAEIEGF</sequence>
<organism evidence="12 13">
    <name type="scientific">Paenibacillus sambharensis</name>
    <dbReference type="NCBI Taxonomy" id="1803190"/>
    <lineage>
        <taxon>Bacteria</taxon>
        <taxon>Bacillati</taxon>
        <taxon>Bacillota</taxon>
        <taxon>Bacilli</taxon>
        <taxon>Bacillales</taxon>
        <taxon>Paenibacillaceae</taxon>
        <taxon>Paenibacillus</taxon>
    </lineage>
</organism>
<dbReference type="Pfam" id="PF01590">
    <property type="entry name" value="GAF"/>
    <property type="match status" value="1"/>
</dbReference>
<proteinExistence type="inferred from homology"/>
<dbReference type="InterPro" id="IPR003661">
    <property type="entry name" value="HisK_dim/P_dom"/>
</dbReference>
<dbReference type="SUPFAM" id="SSF55874">
    <property type="entry name" value="ATPase domain of HSP90 chaperone/DNA topoisomerase II/histidine kinase"/>
    <property type="match status" value="1"/>
</dbReference>
<dbReference type="Gene3D" id="1.10.287.130">
    <property type="match status" value="1"/>
</dbReference>
<keyword evidence="7 12" id="KW-0418">Kinase</keyword>
<evidence type="ECO:0000256" key="7">
    <source>
        <dbReference type="ARBA" id="ARBA00022777"/>
    </source>
</evidence>
<dbReference type="GO" id="GO:0005524">
    <property type="term" value="F:ATP binding"/>
    <property type="evidence" value="ECO:0007669"/>
    <property type="project" value="UniProtKB-KW"/>
</dbReference>
<dbReference type="Gene3D" id="3.30.565.10">
    <property type="entry name" value="Histidine kinase-like ATPase, C-terminal domain"/>
    <property type="match status" value="1"/>
</dbReference>
<accession>A0A2W1LYV7</accession>
<dbReference type="CDD" id="cd00082">
    <property type="entry name" value="HisKA"/>
    <property type="match status" value="1"/>
</dbReference>